<dbReference type="NCBIfam" id="NF038383">
    <property type="entry name" value="lipo_LIC12048"/>
    <property type="match status" value="1"/>
</dbReference>
<evidence type="ECO:0000313" key="3">
    <source>
        <dbReference type="Proteomes" id="UP000298429"/>
    </source>
</evidence>
<protein>
    <recommendedName>
        <fullName evidence="4">Lipoprotein</fullName>
    </recommendedName>
</protein>
<name>A0A5F2BGJ7_9LEPT</name>
<dbReference type="Proteomes" id="UP000298429">
    <property type="component" value="Unassembled WGS sequence"/>
</dbReference>
<keyword evidence="1" id="KW-0472">Membrane</keyword>
<evidence type="ECO:0000256" key="1">
    <source>
        <dbReference type="SAM" id="Phobius"/>
    </source>
</evidence>
<organism evidence="2 3">
    <name type="scientific">Leptospira barantonii</name>
    <dbReference type="NCBI Taxonomy" id="2023184"/>
    <lineage>
        <taxon>Bacteria</taxon>
        <taxon>Pseudomonadati</taxon>
        <taxon>Spirochaetota</taxon>
        <taxon>Spirochaetia</taxon>
        <taxon>Leptospirales</taxon>
        <taxon>Leptospiraceae</taxon>
        <taxon>Leptospira</taxon>
    </lineage>
</organism>
<accession>A0A5F2BGJ7</accession>
<dbReference type="RefSeq" id="WP_135670451.1">
    <property type="nucleotide sequence ID" value="NZ_RQGN01000040.1"/>
</dbReference>
<evidence type="ECO:0000313" key="2">
    <source>
        <dbReference type="EMBL" id="TGM04684.1"/>
    </source>
</evidence>
<gene>
    <name evidence="2" type="ORF">EHQ76_07550</name>
</gene>
<dbReference type="OrthoDB" id="340142at2"/>
<evidence type="ECO:0008006" key="4">
    <source>
        <dbReference type="Google" id="ProtNLM"/>
    </source>
</evidence>
<dbReference type="EMBL" id="RQGN01000040">
    <property type="protein sequence ID" value="TGM04684.1"/>
    <property type="molecule type" value="Genomic_DNA"/>
</dbReference>
<reference evidence="2 3" key="1">
    <citation type="journal article" date="2019" name="PLoS Negl. Trop. Dis.">
        <title>Revisiting the worldwide diversity of Leptospira species in the environment.</title>
        <authorList>
            <person name="Vincent A.T."/>
            <person name="Schiettekatte O."/>
            <person name="Bourhy P."/>
            <person name="Veyrier F.J."/>
            <person name="Picardeau M."/>
        </authorList>
    </citation>
    <scope>NUCLEOTIDE SEQUENCE [LARGE SCALE GENOMIC DNA]</scope>
    <source>
        <strain evidence="2 3">201702444</strain>
    </source>
</reference>
<keyword evidence="1" id="KW-0812">Transmembrane</keyword>
<keyword evidence="1" id="KW-1133">Transmembrane helix</keyword>
<proteinExistence type="predicted"/>
<feature type="transmembrane region" description="Helical" evidence="1">
    <location>
        <begin position="12"/>
        <end position="31"/>
    </location>
</feature>
<comment type="caution">
    <text evidence="2">The sequence shown here is derived from an EMBL/GenBank/DDBJ whole genome shotgun (WGS) entry which is preliminary data.</text>
</comment>
<sequence length="1463" mass="160794">MLNGNSILIQIKRFVIFSLFIPFLITCSWFGKDQGTMENVDLAAATWLVAEQVKTQVNKEGVPVKPGTPSTTITPVNGLFNLPPGKPVAAAALMGTIDPTGTTIVNDFDGDGILNQNETLSNVWVADYPQIETVIAPPVTLKIQILKNSSNQSDQIVSEINSDDFEASKKEGSDKIHQSELNERTVQYQDSFSADIENGGSHETSTSVGGETSIGYGLLPISSVAMNYSTSAKDSWQYKYATSSTTTKWADRPFKNDLDKDAWNLKSDSSTNKARKYRSDKSAKINETSTVEPNAGVVRAALYIKNLSVNMPVKISNILCSLMFETPAGELVPMSSFRLRNDDFSLFEVEVYGGSDFGPYVVELTNLNTVEVEKAIAAGYTPKIMIVDYAMTHVPDSNYKSSLLNFSGNNLKIIEENAKGRTALVKVFGPNIREMFRVTAFDTPNVSNPCSTTTTDVFVPGISLKKALERIACSGSNVTFKDYVIDLSEVAPTLAESRIYIKGIQSFGGISTRIPCSDETSTGTDGVTRTACVQKPYSQWTTEEKNTSGVWAVFSRGKFYTPTEYWTDAGSVRKFDPWRGTIAAPVVKGADSIIWAGDNYDLVYVSFKDFIKAEQKFGTNPLETGYGYPFNTKWDSAILGAHPYYPDTNSLFLGEVGFGEKIDLTIKLDSTKYLAPNFGSATDTGLFQYFTNFSYNQQITTDRYTISQAADFELSMGFGGDRTDWYHIVRDLNNSDPYKLKTCGTTLDFINQTYNLCVQLPTLHPVVDPRISLVKLYIRPSLNNAYRRTIWPLHYSQVRKLRGELAQPATIGNDTIQLNNTIGQAAIGDSIFIQGDSTTYKVAQIFSPNPDGSYDVKLDRTVQAIAKKTTTVYVPSNITAPDVRLSTDSGFVSEWNTWAQSNFLAGVFDQPQFKPFLTGGAVSCSINPFHPAACLGFNPDFNAINWMGVYNEGVALWNSWADGGKFQDFLTGGLFRLTTTSGKSYRLESSKTDFIVSTNTGATALDGIQMVSYGDISLVVWKRDTALLGRYVRISTGTPIGTTQFTINSAPSALGGRFYLKSNANKAAIVWENGNDIYISLRDLNSLGQIGTEVKVDTISRYPGTAKYFDVAVGTDRTIVIYDSATLSSSSVQTSPAGCGPIGWDPCWGTQYVYNWQVLTKTYRNDTGVLANTVLLSNKTDVRIDTFEIRNTQPRISASGNRALLAMHEEYYMNTGELRFYGIMGVLDLMTGNWVNSSTVLDLQRVNFQYSESSNNGKGIVFYIPDGDQSMRIAKVWDLVNNIAVGNAFVLESSLSSYSVNVSDNSALVTYTKGGQAYLKVIDLLSGAPLHTNLIQLNSTTGGTRYPGRSTAIGNKALTVWDTNDGVKRTIRGRLVDLTNFIPLGSGEFFISTTNEGAQTQPVANVSANNGLVTWIAQDLTQPRIRGYKIDLANPGALQYGLNNFFVAPLIERDYTVRARIKY</sequence>